<dbReference type="Proteomes" id="UP000297609">
    <property type="component" value="Unassembled WGS sequence"/>
</dbReference>
<gene>
    <name evidence="2" type="ORF">EHQ59_13095</name>
</gene>
<reference evidence="2" key="1">
    <citation type="journal article" date="2019" name="PLoS Negl. Trop. Dis.">
        <title>Revisiting the worldwide diversity of Leptospira species in the environment.</title>
        <authorList>
            <person name="Vincent A.T."/>
            <person name="Schiettekatte O."/>
            <person name="Bourhy P."/>
            <person name="Veyrier F.J."/>
            <person name="Picardeau M."/>
        </authorList>
    </citation>
    <scope>NUCLEOTIDE SEQUENCE [LARGE SCALE GENOMIC DNA]</scope>
    <source>
        <strain evidence="2">201702454</strain>
    </source>
</reference>
<keyword evidence="3" id="KW-1185">Reference proteome</keyword>
<name>A0A4R9JNQ0_9LEPT</name>
<dbReference type="EMBL" id="RQGG01000036">
    <property type="protein sequence ID" value="TGL50323.1"/>
    <property type="molecule type" value="Genomic_DNA"/>
</dbReference>
<dbReference type="RefSeq" id="WP_135620101.1">
    <property type="nucleotide sequence ID" value="NZ_RQGG01000036.1"/>
</dbReference>
<evidence type="ECO:0008006" key="4">
    <source>
        <dbReference type="Google" id="ProtNLM"/>
    </source>
</evidence>
<feature type="transmembrane region" description="Helical" evidence="1">
    <location>
        <begin position="56"/>
        <end position="84"/>
    </location>
</feature>
<protein>
    <recommendedName>
        <fullName evidence="4">Lipoprotein</fullName>
    </recommendedName>
</protein>
<comment type="caution">
    <text evidence="2">The sequence shown here is derived from an EMBL/GenBank/DDBJ whole genome shotgun (WGS) entry which is preliminary data.</text>
</comment>
<organism evidence="2 3">
    <name type="scientific">Leptospira kemamanensis</name>
    <dbReference type="NCBI Taxonomy" id="2484942"/>
    <lineage>
        <taxon>Bacteria</taxon>
        <taxon>Pseudomonadati</taxon>
        <taxon>Spirochaetota</taxon>
        <taxon>Spirochaetia</taxon>
        <taxon>Leptospirales</taxon>
        <taxon>Leptospiraceae</taxon>
        <taxon>Leptospira</taxon>
    </lineage>
</organism>
<sequence>MRIKNIIISLSILAFSSCVTIPDLPQNESPECIAHHFEVKAKLKELSTSQWNVTGVFIYFTFMVGFGIGADGFYVLTGLPYFLYSDYQKANSIEEEYQKTYCKKK</sequence>
<proteinExistence type="predicted"/>
<keyword evidence="1" id="KW-0812">Transmembrane</keyword>
<dbReference type="PROSITE" id="PS51257">
    <property type="entry name" value="PROKAR_LIPOPROTEIN"/>
    <property type="match status" value="1"/>
</dbReference>
<dbReference type="AlphaFoldDB" id="A0A4R9JNQ0"/>
<evidence type="ECO:0000313" key="2">
    <source>
        <dbReference type="EMBL" id="TGL50323.1"/>
    </source>
</evidence>
<accession>A0A4R9JNQ0</accession>
<evidence type="ECO:0000313" key="3">
    <source>
        <dbReference type="Proteomes" id="UP000297609"/>
    </source>
</evidence>
<evidence type="ECO:0000256" key="1">
    <source>
        <dbReference type="SAM" id="Phobius"/>
    </source>
</evidence>
<keyword evidence="1" id="KW-0472">Membrane</keyword>
<keyword evidence="1" id="KW-1133">Transmembrane helix</keyword>